<keyword evidence="3" id="KW-1185">Reference proteome</keyword>
<evidence type="ECO:0000259" key="1">
    <source>
        <dbReference type="SMART" id="SM00868"/>
    </source>
</evidence>
<proteinExistence type="predicted"/>
<accession>A0ABD1DRU3</accession>
<organism evidence="2 3">
    <name type="scientific">Culex pipiens pipiens</name>
    <name type="common">Northern house mosquito</name>
    <dbReference type="NCBI Taxonomy" id="38569"/>
    <lineage>
        <taxon>Eukaryota</taxon>
        <taxon>Metazoa</taxon>
        <taxon>Ecdysozoa</taxon>
        <taxon>Arthropoda</taxon>
        <taxon>Hexapoda</taxon>
        <taxon>Insecta</taxon>
        <taxon>Pterygota</taxon>
        <taxon>Neoptera</taxon>
        <taxon>Endopterygota</taxon>
        <taxon>Diptera</taxon>
        <taxon>Nematocera</taxon>
        <taxon>Culicoidea</taxon>
        <taxon>Culicidae</taxon>
        <taxon>Culicinae</taxon>
        <taxon>Culicini</taxon>
        <taxon>Culex</taxon>
        <taxon>Culex</taxon>
    </lineage>
</organism>
<reference evidence="2 3" key="1">
    <citation type="submission" date="2024-05" db="EMBL/GenBank/DDBJ databases">
        <title>Culex pipiens pipiens assembly and annotation.</title>
        <authorList>
            <person name="Alout H."/>
            <person name="Durand T."/>
        </authorList>
    </citation>
    <scope>NUCLEOTIDE SEQUENCE [LARGE SCALE GENOMIC DNA]</scope>
    <source>
        <strain evidence="2">HA-2024</strain>
        <tissue evidence="2">Whole body</tissue>
    </source>
</reference>
<dbReference type="EMBL" id="JBEHCU010002940">
    <property type="protein sequence ID" value="KAL1402476.1"/>
    <property type="molecule type" value="Genomic_DNA"/>
</dbReference>
<dbReference type="SMART" id="SM00868">
    <property type="entry name" value="zf-AD"/>
    <property type="match status" value="1"/>
</dbReference>
<evidence type="ECO:0000313" key="2">
    <source>
        <dbReference type="EMBL" id="KAL1402476.1"/>
    </source>
</evidence>
<dbReference type="Proteomes" id="UP001562425">
    <property type="component" value="Unassembled WGS sequence"/>
</dbReference>
<dbReference type="InterPro" id="IPR012934">
    <property type="entry name" value="Znf_AD"/>
</dbReference>
<comment type="caution">
    <text evidence="2">The sequence shown here is derived from an EMBL/GenBank/DDBJ whole genome shotgun (WGS) entry which is preliminary data.</text>
</comment>
<dbReference type="AlphaFoldDB" id="A0ABD1DRU3"/>
<protein>
    <recommendedName>
        <fullName evidence="1">ZAD domain-containing protein</fullName>
    </recommendedName>
</protein>
<evidence type="ECO:0000313" key="3">
    <source>
        <dbReference type="Proteomes" id="UP001562425"/>
    </source>
</evidence>
<feature type="domain" description="ZAD" evidence="1">
    <location>
        <begin position="95"/>
        <end position="163"/>
    </location>
</feature>
<name>A0ABD1DRU3_CULPP</name>
<gene>
    <name evidence="2" type="ORF">pipiens_006083</name>
</gene>
<sequence length="191" mass="21481">MMGRSIAKTRKRNKATKAARAAYARRILQKKQAGDRVPFQRHAGHTLPETATVHILTEPLLEIFKEEPQLEVVESLPDICTNPAESDSIPKVPLFCALCLRKCISGQLAEFATEPSGRDKLALLLGVDIELEQCTICRSCWTMVETFVDFREGCLKASAWRERYPFGLDGAGDDWMSKENLEVMARTRKVV</sequence>
<dbReference type="Pfam" id="PF07776">
    <property type="entry name" value="zf-AD"/>
    <property type="match status" value="1"/>
</dbReference>